<dbReference type="InterPro" id="IPR008979">
    <property type="entry name" value="Galactose-bd-like_sf"/>
</dbReference>
<comment type="similarity">
    <text evidence="2">Belongs to the glycosyl hydrolase 2 family.</text>
</comment>
<dbReference type="GO" id="GO:0004565">
    <property type="term" value="F:beta-galactosidase activity"/>
    <property type="evidence" value="ECO:0007669"/>
    <property type="project" value="UniProtKB-EC"/>
</dbReference>
<dbReference type="SUPFAM" id="SSF49303">
    <property type="entry name" value="beta-Galactosidase/glucuronidase domain"/>
    <property type="match status" value="1"/>
</dbReference>
<dbReference type="Pfam" id="PF00754">
    <property type="entry name" value="F5_F8_type_C"/>
    <property type="match status" value="1"/>
</dbReference>
<dbReference type="Gene3D" id="3.20.20.80">
    <property type="entry name" value="Glycosidases"/>
    <property type="match status" value="1"/>
</dbReference>
<dbReference type="InterPro" id="IPR036514">
    <property type="entry name" value="SGNH_hydro_sf"/>
</dbReference>
<dbReference type="SUPFAM" id="SSF51445">
    <property type="entry name" value="(Trans)glycosidases"/>
    <property type="match status" value="1"/>
</dbReference>
<dbReference type="InterPro" id="IPR050347">
    <property type="entry name" value="Bact_Beta-galactosidase"/>
</dbReference>
<dbReference type="InterPro" id="IPR000421">
    <property type="entry name" value="FA58C"/>
</dbReference>
<evidence type="ECO:0000256" key="1">
    <source>
        <dbReference type="ARBA" id="ARBA00001412"/>
    </source>
</evidence>
<comment type="catalytic activity">
    <reaction evidence="1">
        <text>Hydrolysis of terminal non-reducing beta-D-galactose residues in beta-D-galactosides.</text>
        <dbReference type="EC" id="3.2.1.23"/>
    </reaction>
</comment>
<evidence type="ECO:0000256" key="5">
    <source>
        <dbReference type="ARBA" id="ARBA00023295"/>
    </source>
</evidence>
<dbReference type="PANTHER" id="PTHR46323">
    <property type="entry name" value="BETA-GALACTOSIDASE"/>
    <property type="match status" value="1"/>
</dbReference>
<evidence type="ECO:0000256" key="2">
    <source>
        <dbReference type="ARBA" id="ARBA00007401"/>
    </source>
</evidence>
<accession>M5UJA0</accession>
<evidence type="ECO:0000313" key="8">
    <source>
        <dbReference type="EMBL" id="EMI57921.1"/>
    </source>
</evidence>
<dbReference type="PATRIC" id="fig|1263870.3.peg.698"/>
<keyword evidence="6" id="KW-0732">Signal</keyword>
<protein>
    <recommendedName>
        <fullName evidence="3">beta-galactosidase</fullName>
        <ecNumber evidence="3">3.2.1.23</ecNumber>
    </recommendedName>
</protein>
<reference evidence="8 9" key="1">
    <citation type="journal article" date="2013" name="Mar. Genomics">
        <title>Expression of sulfatases in Rhodopirellula baltica and the diversity of sulfatases in the genus Rhodopirellula.</title>
        <authorList>
            <person name="Wegner C.E."/>
            <person name="Richter-Heitmann T."/>
            <person name="Klindworth A."/>
            <person name="Klockow C."/>
            <person name="Richter M."/>
            <person name="Achstetter T."/>
            <person name="Glockner F.O."/>
            <person name="Harder J."/>
        </authorList>
    </citation>
    <scope>NUCLEOTIDE SEQUENCE [LARGE SCALE GENOMIC DNA]</scope>
    <source>
        <strain evidence="8 9">SM41</strain>
    </source>
</reference>
<dbReference type="Gene3D" id="2.60.120.260">
    <property type="entry name" value="Galactose-binding domain-like"/>
    <property type="match status" value="2"/>
</dbReference>
<dbReference type="PROSITE" id="PS50022">
    <property type="entry name" value="FA58C_3"/>
    <property type="match status" value="1"/>
</dbReference>
<dbReference type="InterPro" id="IPR036156">
    <property type="entry name" value="Beta-gal/glucu_dom_sf"/>
</dbReference>
<proteinExistence type="inferred from homology"/>
<dbReference type="OrthoDB" id="388542at2"/>
<dbReference type="GO" id="GO:0009341">
    <property type="term" value="C:beta-galactosidase complex"/>
    <property type="evidence" value="ECO:0007669"/>
    <property type="project" value="TreeGrafter"/>
</dbReference>
<dbReference type="GO" id="GO:0016788">
    <property type="term" value="F:hydrolase activity, acting on ester bonds"/>
    <property type="evidence" value="ECO:0007669"/>
    <property type="project" value="UniProtKB-ARBA"/>
</dbReference>
<evidence type="ECO:0000256" key="6">
    <source>
        <dbReference type="SAM" id="SignalP"/>
    </source>
</evidence>
<dbReference type="Pfam" id="PF02837">
    <property type="entry name" value="Glyco_hydro_2_N"/>
    <property type="match status" value="1"/>
</dbReference>
<dbReference type="SUPFAM" id="SSF52266">
    <property type="entry name" value="SGNH hydrolase"/>
    <property type="match status" value="1"/>
</dbReference>
<dbReference type="Gene3D" id="3.40.50.1110">
    <property type="entry name" value="SGNH hydrolase"/>
    <property type="match status" value="1"/>
</dbReference>
<evidence type="ECO:0000256" key="4">
    <source>
        <dbReference type="ARBA" id="ARBA00022801"/>
    </source>
</evidence>
<dbReference type="InterPro" id="IPR017853">
    <property type="entry name" value="GH"/>
</dbReference>
<gene>
    <name evidence="8" type="ORF">RSSM_00638</name>
</gene>
<dbReference type="InterPro" id="IPR013830">
    <property type="entry name" value="SGNH_hydro"/>
</dbReference>
<comment type="caution">
    <text evidence="8">The sequence shown here is derived from an EMBL/GenBank/DDBJ whole genome shotgun (WGS) entry which is preliminary data.</text>
</comment>
<name>M5UJA0_9BACT</name>
<feature type="domain" description="F5/8 type C" evidence="7">
    <location>
        <begin position="955"/>
        <end position="1024"/>
    </location>
</feature>
<keyword evidence="5" id="KW-0326">Glycosidase</keyword>
<dbReference type="GO" id="GO:0005990">
    <property type="term" value="P:lactose catabolic process"/>
    <property type="evidence" value="ECO:0007669"/>
    <property type="project" value="TreeGrafter"/>
</dbReference>
<dbReference type="EMBL" id="ANOH01000053">
    <property type="protein sequence ID" value="EMI57921.1"/>
    <property type="molecule type" value="Genomic_DNA"/>
</dbReference>
<dbReference type="InterPro" id="IPR006104">
    <property type="entry name" value="Glyco_hydro_2_N"/>
</dbReference>
<dbReference type="EC" id="3.2.1.23" evidence="3"/>
<keyword evidence="9" id="KW-1185">Reference proteome</keyword>
<keyword evidence="4 8" id="KW-0378">Hydrolase</keyword>
<feature type="chain" id="PRO_5004073397" description="beta-galactosidase" evidence="6">
    <location>
        <begin position="46"/>
        <end position="1304"/>
    </location>
</feature>
<dbReference type="Proteomes" id="UP000011885">
    <property type="component" value="Unassembled WGS sequence"/>
</dbReference>
<evidence type="ECO:0000256" key="3">
    <source>
        <dbReference type="ARBA" id="ARBA00012756"/>
    </source>
</evidence>
<sequence length="1304" mass="146599">MKPKTSLLFNERICQRSIAAMNFPRIIAIALAFLSTSLCSQTALAIDLSGTWTVRIDPDDVGVQQKWFDQTGGELIQLPGSLTDARIGTPLDLKPELTKEVFHHLHPHTQYVGPAWYSREITLDQTWSGPGTVLLLERVLWESTVWINGKRVGERNSLSTPHRYSVGEYLRPGKNAIVVRVDNRSQVNIGEIGHAYTNETQTIWNGVIGKIELSREDEASVAIKTNPLRVAVSQPGRLEVTAELLSGEQQEKLAWSTNVTKPGDVTVGLPKDRLRQWSEFAPNLYRITATLRNPRTDSVKRSTITTGFRSIRTDGRRLIVNDTPAFMRGTLECCIFPKTGYPPMQTGESTTYGWDKVFSTLKQYGLNHLRFHSWCPPEAAFASADRHGIYLQVELPNWTFKMGQLPETDQYLLTEGERILREYAHHPSFVFFSLGNELTGDYEHLDKMIGHLRSIAPHLLYTSTSYSFSKRGALPGPEDDFFISQKTKTGWVRGQGFLNQTKPTTDSDYAPGLECLDIPLITHEVGQYNVYPNLDELPKYDGNLRALNFEAIRADLTKKGHLDDAPKYTKGSGKLAAILYKEDIERALRTEGLSGIQLLDLHDFPGQSTATVGLLDAFWDSKGLLAPAEFRRFCSPIVPLTRMPKRVWRGQERFSATIEVANFGEEPLANATVDWIIRNTSGQTLAKGSIENVNIPLGNGNQVGNVEFELASVSEPSELHLAVRVRPDHTGTNNAASQAYLNDWNFWVYPDGNAVSASEVVVIRQYGKRLFDALADGRKVLFLPDREEIREPLDGRFIPVFWSPLHFPNQPGSLGTVIADDHPVFDQFPTASHTDWQWWELLATSTSVNADELGPDFQPIMQFIDKYNRNSLPAILWETRVGEGSLMVCTLDLETDPQNRIAATQLKRSILGYLQSDRFAPRSEMTPVQIAKLFQSRPYRVRLENGTSHPDFPLSNLSDNDSKTIWHTDWRSVKNKYPYSIVFDFTQPMSVTGMNYVARQDSTRGKIDGYRVSVSEDGKQWSNVIEGKQPPAKIRFDETKPIQSIRFEAISEVSQAQNSAIAELAPVFADGTVGVDELGLIPSFNQDADEETQPSDPFASLKKEMQIHWPKNRLIRFVFHGHSVPAGYGRAGEVSRYDSYPMQFHRKLCETYNYATIDLAITAIGGENAVRGNARFEPDVLSLRPDVVFIDYSLNDRAVGLKKTEAAWRSMIEKCQAAGVPVVLLTPTPDSHENILDETTILARHAEQVRKLAREYDLPLIDSYAAFRKLVEGGENIDDYLSQPNHPNKAGNRVVAELIGPWFW</sequence>
<dbReference type="SUPFAM" id="SSF49785">
    <property type="entry name" value="Galactose-binding domain-like"/>
    <property type="match status" value="2"/>
</dbReference>
<evidence type="ECO:0000313" key="9">
    <source>
        <dbReference type="Proteomes" id="UP000011885"/>
    </source>
</evidence>
<feature type="signal peptide" evidence="6">
    <location>
        <begin position="1"/>
        <end position="45"/>
    </location>
</feature>
<dbReference type="PANTHER" id="PTHR46323:SF2">
    <property type="entry name" value="BETA-GALACTOSIDASE"/>
    <property type="match status" value="1"/>
</dbReference>
<evidence type="ECO:0000259" key="7">
    <source>
        <dbReference type="PROSITE" id="PS50022"/>
    </source>
</evidence>
<organism evidence="8 9">
    <name type="scientific">Rhodopirellula sallentina SM41</name>
    <dbReference type="NCBI Taxonomy" id="1263870"/>
    <lineage>
        <taxon>Bacteria</taxon>
        <taxon>Pseudomonadati</taxon>
        <taxon>Planctomycetota</taxon>
        <taxon>Planctomycetia</taxon>
        <taxon>Pirellulales</taxon>
        <taxon>Pirellulaceae</taxon>
        <taxon>Rhodopirellula</taxon>
    </lineage>
</organism>
<dbReference type="Pfam" id="PF13472">
    <property type="entry name" value="Lipase_GDSL_2"/>
    <property type="match status" value="1"/>
</dbReference>